<protein>
    <submittedName>
        <fullName evidence="1">Uncharacterized protein</fullName>
    </submittedName>
</protein>
<name>A0ACB8I2B5_CITSI</name>
<gene>
    <name evidence="1" type="ORF">KPL71_026832</name>
</gene>
<evidence type="ECO:0000313" key="1">
    <source>
        <dbReference type="EMBL" id="KAH9681107.1"/>
    </source>
</evidence>
<keyword evidence="2" id="KW-1185">Reference proteome</keyword>
<dbReference type="Proteomes" id="UP000829398">
    <property type="component" value="Chromosome 9"/>
</dbReference>
<dbReference type="EMBL" id="CM039178">
    <property type="protein sequence ID" value="KAH9681107.1"/>
    <property type="molecule type" value="Genomic_DNA"/>
</dbReference>
<comment type="caution">
    <text evidence="1">The sequence shown here is derived from an EMBL/GenBank/DDBJ whole genome shotgun (WGS) entry which is preliminary data.</text>
</comment>
<accession>A0ACB8I2B5</accession>
<reference evidence="2" key="1">
    <citation type="journal article" date="2023" name="Hortic. Res.">
        <title>A chromosome-level phased genome enabling allele-level studies in sweet orange: a case study on citrus Huanglongbing tolerance.</title>
        <authorList>
            <person name="Wu B."/>
            <person name="Yu Q."/>
            <person name="Deng Z."/>
            <person name="Duan Y."/>
            <person name="Luo F."/>
            <person name="Gmitter F. Jr."/>
        </authorList>
    </citation>
    <scope>NUCLEOTIDE SEQUENCE [LARGE SCALE GENOMIC DNA]</scope>
    <source>
        <strain evidence="2">cv. Valencia</strain>
    </source>
</reference>
<proteinExistence type="predicted"/>
<organism evidence="1 2">
    <name type="scientific">Citrus sinensis</name>
    <name type="common">Sweet orange</name>
    <name type="synonym">Citrus aurantium var. sinensis</name>
    <dbReference type="NCBI Taxonomy" id="2711"/>
    <lineage>
        <taxon>Eukaryota</taxon>
        <taxon>Viridiplantae</taxon>
        <taxon>Streptophyta</taxon>
        <taxon>Embryophyta</taxon>
        <taxon>Tracheophyta</taxon>
        <taxon>Spermatophyta</taxon>
        <taxon>Magnoliopsida</taxon>
        <taxon>eudicotyledons</taxon>
        <taxon>Gunneridae</taxon>
        <taxon>Pentapetalae</taxon>
        <taxon>rosids</taxon>
        <taxon>malvids</taxon>
        <taxon>Sapindales</taxon>
        <taxon>Rutaceae</taxon>
        <taxon>Aurantioideae</taxon>
        <taxon>Citrus</taxon>
    </lineage>
</organism>
<sequence>MPKKEQSWIQNLERCIFLGYADGVKGYRLWDPTAHKIVISRDVIFIKDQLQRRDDDTAKEKSETVPVYVENNPEDSYSSEAAPEHKEQEPVESEAPEVHRSTRERRPPTWHLEYVTEINIAYYLLTEDREPSTFHETLNSSDVALWMTAMQEEIEALRKNKTWELVPLPHGRKAIGNKWVYKIKRDSNDQVEQYRARLVVKGYAQKEEQLDVKTAFLHGELEEEIYMLHPEGAMCWYKRFDSFIMSLRYNRLSSDHFAYYKREFEMKDLGPANKILGMQIHRDRNNRKIWLSQKNYLKKILRLFNMQDLVGSLIFAMICTRSDIAQAMGAVSRYMVNPGGEHWIAVKRILRYIKGTSDLALYYGGSKFTVRGYVDSDFAGDLDKMKSTTEAEYMAATQTCKEAIWIQRLLEELGHKQEKISVYCDSQSALHMARNPVFYSRTKHIGVQYHFVREVVEDGSVDLQKIHTKENLANVMTKPINADKFIWSRSSCGLTET</sequence>
<evidence type="ECO:0000313" key="2">
    <source>
        <dbReference type="Proteomes" id="UP000829398"/>
    </source>
</evidence>